<sequence>MCPPFSQEKEVHNIPFGKLQQMTQQQTLSNGTK</sequence>
<accession>A0A0A8ZGF1</accession>
<feature type="region of interest" description="Disordered" evidence="1">
    <location>
        <begin position="1"/>
        <end position="33"/>
    </location>
</feature>
<dbReference type="AlphaFoldDB" id="A0A0A8ZGF1"/>
<feature type="compositionally biased region" description="Polar residues" evidence="1">
    <location>
        <begin position="20"/>
        <end position="33"/>
    </location>
</feature>
<organism evidence="2">
    <name type="scientific">Arundo donax</name>
    <name type="common">Giant reed</name>
    <name type="synonym">Donax arundinaceus</name>
    <dbReference type="NCBI Taxonomy" id="35708"/>
    <lineage>
        <taxon>Eukaryota</taxon>
        <taxon>Viridiplantae</taxon>
        <taxon>Streptophyta</taxon>
        <taxon>Embryophyta</taxon>
        <taxon>Tracheophyta</taxon>
        <taxon>Spermatophyta</taxon>
        <taxon>Magnoliopsida</taxon>
        <taxon>Liliopsida</taxon>
        <taxon>Poales</taxon>
        <taxon>Poaceae</taxon>
        <taxon>PACMAD clade</taxon>
        <taxon>Arundinoideae</taxon>
        <taxon>Arundineae</taxon>
        <taxon>Arundo</taxon>
    </lineage>
</organism>
<reference evidence="2" key="2">
    <citation type="journal article" date="2015" name="Data Brief">
        <title>Shoot transcriptome of the giant reed, Arundo donax.</title>
        <authorList>
            <person name="Barrero R.A."/>
            <person name="Guerrero F.D."/>
            <person name="Moolhuijzen P."/>
            <person name="Goolsby J.A."/>
            <person name="Tidwell J."/>
            <person name="Bellgard S.E."/>
            <person name="Bellgard M.I."/>
        </authorList>
    </citation>
    <scope>NUCLEOTIDE SEQUENCE</scope>
    <source>
        <tissue evidence="2">Shoot tissue taken approximately 20 cm above the soil surface</tissue>
    </source>
</reference>
<name>A0A0A8ZGF1_ARUDO</name>
<proteinExistence type="predicted"/>
<evidence type="ECO:0000313" key="2">
    <source>
        <dbReference type="EMBL" id="JAD36743.1"/>
    </source>
</evidence>
<dbReference type="EMBL" id="GBRH01261152">
    <property type="protein sequence ID" value="JAD36743.1"/>
    <property type="molecule type" value="Transcribed_RNA"/>
</dbReference>
<protein>
    <submittedName>
        <fullName evidence="2">Uncharacterized protein</fullName>
    </submittedName>
</protein>
<evidence type="ECO:0000256" key="1">
    <source>
        <dbReference type="SAM" id="MobiDB-lite"/>
    </source>
</evidence>
<reference evidence="2" key="1">
    <citation type="submission" date="2014-09" db="EMBL/GenBank/DDBJ databases">
        <authorList>
            <person name="Magalhaes I.L.F."/>
            <person name="Oliveira U."/>
            <person name="Santos F.R."/>
            <person name="Vidigal T.H.D.A."/>
            <person name="Brescovit A.D."/>
            <person name="Santos A.J."/>
        </authorList>
    </citation>
    <scope>NUCLEOTIDE SEQUENCE</scope>
    <source>
        <tissue evidence="2">Shoot tissue taken approximately 20 cm above the soil surface</tissue>
    </source>
</reference>